<reference evidence="3" key="1">
    <citation type="journal article" date="2013" name="Science">
        <title>The Amborella genome and the evolution of flowering plants.</title>
        <authorList>
            <consortium name="Amborella Genome Project"/>
        </authorList>
    </citation>
    <scope>NUCLEOTIDE SEQUENCE [LARGE SCALE GENOMIC DNA]</scope>
</reference>
<accession>W1P8B3</accession>
<dbReference type="PANTHER" id="PTHR36318:SF3">
    <property type="entry name" value="OS06G0581300 PROTEIN"/>
    <property type="match status" value="1"/>
</dbReference>
<dbReference type="EMBL" id="KI394330">
    <property type="protein sequence ID" value="ERN03841.1"/>
    <property type="molecule type" value="Genomic_DNA"/>
</dbReference>
<dbReference type="PANTHER" id="PTHR36318">
    <property type="entry name" value="OS06G0581300 PROTEIN"/>
    <property type="match status" value="1"/>
</dbReference>
<feature type="transmembrane region" description="Helical" evidence="1">
    <location>
        <begin position="68"/>
        <end position="92"/>
    </location>
</feature>
<dbReference type="HOGENOM" id="CLU_149584_0_0_1"/>
<protein>
    <submittedName>
        <fullName evidence="2">Uncharacterized protein</fullName>
    </submittedName>
</protein>
<feature type="transmembrane region" description="Helical" evidence="1">
    <location>
        <begin position="40"/>
        <end position="62"/>
    </location>
</feature>
<keyword evidence="3" id="KW-1185">Reference proteome</keyword>
<evidence type="ECO:0000313" key="2">
    <source>
        <dbReference type="EMBL" id="ERN03841.1"/>
    </source>
</evidence>
<gene>
    <name evidence="2" type="ORF">AMTR_s00078p00147510</name>
</gene>
<dbReference type="AlphaFoldDB" id="W1P8B3"/>
<keyword evidence="1" id="KW-1133">Transmembrane helix</keyword>
<dbReference type="Gramene" id="ERN03841">
    <property type="protein sequence ID" value="ERN03841"/>
    <property type="gene ID" value="AMTR_s00078p00147510"/>
</dbReference>
<name>W1P8B3_AMBTC</name>
<evidence type="ECO:0000313" key="3">
    <source>
        <dbReference type="Proteomes" id="UP000017836"/>
    </source>
</evidence>
<organism evidence="2 3">
    <name type="scientific">Amborella trichopoda</name>
    <dbReference type="NCBI Taxonomy" id="13333"/>
    <lineage>
        <taxon>Eukaryota</taxon>
        <taxon>Viridiplantae</taxon>
        <taxon>Streptophyta</taxon>
        <taxon>Embryophyta</taxon>
        <taxon>Tracheophyta</taxon>
        <taxon>Spermatophyta</taxon>
        <taxon>Magnoliopsida</taxon>
        <taxon>Amborellales</taxon>
        <taxon>Amborellaceae</taxon>
        <taxon>Amborella</taxon>
    </lineage>
</organism>
<sequence>MGCGVVAARFVFSILGLIMLGALIYTIITDGTPFRKALFTPWMVTTLVDFYVNVAAISAWVIYKEASWFSSLILIILLICFGSITTCTYIVVQLFKLSSDDPLYLVLLNSQDRIYEGDLVCNNKWSRRRALSAHLFETYISLQVH</sequence>
<keyword evidence="1" id="KW-0472">Membrane</keyword>
<feature type="transmembrane region" description="Helical" evidence="1">
    <location>
        <begin position="6"/>
        <end position="28"/>
    </location>
</feature>
<evidence type="ECO:0000256" key="1">
    <source>
        <dbReference type="SAM" id="Phobius"/>
    </source>
</evidence>
<dbReference type="OMA" id="YRESTWI"/>
<dbReference type="STRING" id="13333.W1P8B3"/>
<proteinExistence type="predicted"/>
<dbReference type="eggNOG" id="ENOG502QTGN">
    <property type="taxonomic scope" value="Eukaryota"/>
</dbReference>
<dbReference type="Pfam" id="PF07343">
    <property type="entry name" value="DUF1475"/>
    <property type="match status" value="1"/>
</dbReference>
<dbReference type="Proteomes" id="UP000017836">
    <property type="component" value="Unassembled WGS sequence"/>
</dbReference>
<dbReference type="InterPro" id="IPR009943">
    <property type="entry name" value="DUF1475"/>
</dbReference>
<keyword evidence="1" id="KW-0812">Transmembrane</keyword>